<gene>
    <name evidence="1" type="primary">WBGene00118617</name>
</gene>
<evidence type="ECO:0000313" key="1">
    <source>
        <dbReference type="EnsemblMetazoa" id="PPA29063.1"/>
    </source>
</evidence>
<protein>
    <submittedName>
        <fullName evidence="1">Uncharacterized protein</fullName>
    </submittedName>
</protein>
<accession>A0A8R1UJ95</accession>
<accession>A0A2A6C0B1</accession>
<reference evidence="2" key="1">
    <citation type="journal article" date="2008" name="Nat. Genet.">
        <title>The Pristionchus pacificus genome provides a unique perspective on nematode lifestyle and parasitism.</title>
        <authorList>
            <person name="Dieterich C."/>
            <person name="Clifton S.W."/>
            <person name="Schuster L.N."/>
            <person name="Chinwalla A."/>
            <person name="Delehaunty K."/>
            <person name="Dinkelacker I."/>
            <person name="Fulton L."/>
            <person name="Fulton R."/>
            <person name="Godfrey J."/>
            <person name="Minx P."/>
            <person name="Mitreva M."/>
            <person name="Roeseler W."/>
            <person name="Tian H."/>
            <person name="Witte H."/>
            <person name="Yang S.P."/>
            <person name="Wilson R.K."/>
            <person name="Sommer R.J."/>
        </authorList>
    </citation>
    <scope>NUCLEOTIDE SEQUENCE [LARGE SCALE GENOMIC DNA]</scope>
    <source>
        <strain evidence="2">PS312</strain>
    </source>
</reference>
<sequence length="273" mass="31688">MTESSSYPSDEQESCFNGEGESVVEYFVRATTTEEKVPGDTANYEGEKSIDNVHESIEMEYTPSELGTTYEKCDSWFNDTRKEMLEENRREKIEKRQKALRQCRKRLVSIAVVLAFISLLAISIVIAANSMQLTFQKDKLFVTRMQHLPLQLPEGTLQLHTCLLPFNAWFIEHSDIQNVIMDFIRDVERNEAFEFLEFGDNLKVLLIMKELPTGTRVRIFSLSNHCPRHLDEMIINDNRSAITAVFEKKFLEVCHLSRLGIECHFNVSKRYSE</sequence>
<reference evidence="1" key="2">
    <citation type="submission" date="2022-06" db="UniProtKB">
        <authorList>
            <consortium name="EnsemblMetazoa"/>
        </authorList>
    </citation>
    <scope>IDENTIFICATION</scope>
    <source>
        <strain evidence="1">PS312</strain>
    </source>
</reference>
<organism evidence="1 2">
    <name type="scientific">Pristionchus pacificus</name>
    <name type="common">Parasitic nematode worm</name>
    <dbReference type="NCBI Taxonomy" id="54126"/>
    <lineage>
        <taxon>Eukaryota</taxon>
        <taxon>Metazoa</taxon>
        <taxon>Ecdysozoa</taxon>
        <taxon>Nematoda</taxon>
        <taxon>Chromadorea</taxon>
        <taxon>Rhabditida</taxon>
        <taxon>Rhabditina</taxon>
        <taxon>Diplogasteromorpha</taxon>
        <taxon>Diplogasteroidea</taxon>
        <taxon>Neodiplogasteridae</taxon>
        <taxon>Pristionchus</taxon>
    </lineage>
</organism>
<keyword evidence="2" id="KW-1185">Reference proteome</keyword>
<name>A0A2A6C0B1_PRIPA</name>
<proteinExistence type="predicted"/>
<dbReference type="EnsemblMetazoa" id="PPA29063.1">
    <property type="protein sequence ID" value="PPA29063.1"/>
    <property type="gene ID" value="WBGene00118617"/>
</dbReference>
<dbReference type="Proteomes" id="UP000005239">
    <property type="component" value="Unassembled WGS sequence"/>
</dbReference>
<evidence type="ECO:0000313" key="2">
    <source>
        <dbReference type="Proteomes" id="UP000005239"/>
    </source>
</evidence>
<dbReference type="AlphaFoldDB" id="A0A2A6C0B1"/>